<organism evidence="3 4">
    <name type="scientific">Liquidambar formosana</name>
    <name type="common">Formosan gum</name>
    <dbReference type="NCBI Taxonomy" id="63359"/>
    <lineage>
        <taxon>Eukaryota</taxon>
        <taxon>Viridiplantae</taxon>
        <taxon>Streptophyta</taxon>
        <taxon>Embryophyta</taxon>
        <taxon>Tracheophyta</taxon>
        <taxon>Spermatophyta</taxon>
        <taxon>Magnoliopsida</taxon>
        <taxon>eudicotyledons</taxon>
        <taxon>Gunneridae</taxon>
        <taxon>Pentapetalae</taxon>
        <taxon>Saxifragales</taxon>
        <taxon>Altingiaceae</taxon>
        <taxon>Liquidambar</taxon>
    </lineage>
</organism>
<reference evidence="3 4" key="1">
    <citation type="journal article" date="2024" name="Plant J.">
        <title>Genome sequences and population genomics reveal climatic adaptation and genomic divergence between two closely related sweetgum species.</title>
        <authorList>
            <person name="Xu W.Q."/>
            <person name="Ren C.Q."/>
            <person name="Zhang X.Y."/>
            <person name="Comes H.P."/>
            <person name="Liu X.H."/>
            <person name="Li Y.G."/>
            <person name="Kettle C.J."/>
            <person name="Jalonen R."/>
            <person name="Gaisberger H."/>
            <person name="Ma Y.Z."/>
            <person name="Qiu Y.X."/>
        </authorList>
    </citation>
    <scope>NUCLEOTIDE SEQUENCE [LARGE SCALE GENOMIC DNA]</scope>
    <source>
        <strain evidence="3">Hangzhou</strain>
    </source>
</reference>
<keyword evidence="4" id="KW-1185">Reference proteome</keyword>
<dbReference type="GO" id="GO:0080188">
    <property type="term" value="P:gene silencing by siRNA-directed DNA methylation"/>
    <property type="evidence" value="ECO:0007669"/>
    <property type="project" value="InterPro"/>
</dbReference>
<proteinExistence type="predicted"/>
<name>A0AAP0RK35_LIQFO</name>
<comment type="caution">
    <text evidence="3">The sequence shown here is derived from an EMBL/GenBank/DDBJ whole genome shotgun (WGS) entry which is preliminary data.</text>
</comment>
<accession>A0AAP0RK35</accession>
<evidence type="ECO:0000259" key="2">
    <source>
        <dbReference type="Pfam" id="PF03469"/>
    </source>
</evidence>
<dbReference type="Proteomes" id="UP001415857">
    <property type="component" value="Unassembled WGS sequence"/>
</dbReference>
<dbReference type="Pfam" id="PF03469">
    <property type="entry name" value="XH"/>
    <property type="match status" value="1"/>
</dbReference>
<dbReference type="AlphaFoldDB" id="A0AAP0RK35"/>
<gene>
    <name evidence="3" type="ORF">L1049_013141</name>
</gene>
<dbReference type="PANTHER" id="PTHR21596:SF23">
    <property type="entry name" value="FACTOR OF DNA METHYLATION 4"/>
    <property type="match status" value="1"/>
</dbReference>
<dbReference type="InterPro" id="IPR045177">
    <property type="entry name" value="FDM1-5/IDN2"/>
</dbReference>
<sequence length="392" mass="46353">MGDLKTVDDIQAEDKRKTKKLVSNLANTLEVKNMRLKEIEGKYNETTLSLTHLMAQKDEIHKAYNEEIRKMQKNARDHFEKIFTEHEKVRKQLEAQKKELKQREKYLEQREAENESERRKLRDEKKMNERATLEQKKADEKVYRLAEDQKIEKEKLHKKIIELEKQLDAKQALELEIERMKGALQVMKHMGEDGDIDVKKKMDTIKEDLKEKEDELEGMELLNQALIVKERKSNDELQDARKELVNGLKELSGRALIGVKRMGELNNKPFHTASKRKYSGEEADEKAVELCSLWEEYLRDPNWHPFKVITVEGSSKELIDEEDEKIKDLKEEFGDEVYKAVTTALMEMNEYNPSGRYIISELWNFKEGRRATLKEGVSFILKQWKSLKRKRN</sequence>
<protein>
    <recommendedName>
        <fullName evidence="2">Factor of DNA methylation 1-5/IDN2 domain-containing protein</fullName>
    </recommendedName>
</protein>
<evidence type="ECO:0000313" key="3">
    <source>
        <dbReference type="EMBL" id="KAK9279462.1"/>
    </source>
</evidence>
<evidence type="ECO:0000256" key="1">
    <source>
        <dbReference type="SAM" id="MobiDB-lite"/>
    </source>
</evidence>
<dbReference type="EMBL" id="JBBPBK010000008">
    <property type="protein sequence ID" value="KAK9279462.1"/>
    <property type="molecule type" value="Genomic_DNA"/>
</dbReference>
<evidence type="ECO:0000313" key="4">
    <source>
        <dbReference type="Proteomes" id="UP001415857"/>
    </source>
</evidence>
<dbReference type="InterPro" id="IPR005379">
    <property type="entry name" value="FDM1-5/IDN2_XH"/>
</dbReference>
<dbReference type="PANTHER" id="PTHR21596">
    <property type="entry name" value="RIBONUCLEASE P SUBUNIT P38"/>
    <property type="match status" value="1"/>
</dbReference>
<feature type="domain" description="Factor of DNA methylation 1-5/IDN2" evidence="2">
    <location>
        <begin position="260"/>
        <end position="390"/>
    </location>
</feature>
<feature type="region of interest" description="Disordered" evidence="1">
    <location>
        <begin position="105"/>
        <end position="131"/>
    </location>
</feature>